<dbReference type="CDD" id="cd00024">
    <property type="entry name" value="CD_CSD"/>
    <property type="match status" value="1"/>
</dbReference>
<keyword evidence="2" id="KW-0158">Chromosome</keyword>
<dbReference type="SUPFAM" id="SSF54160">
    <property type="entry name" value="Chromo domain-like"/>
    <property type="match status" value="1"/>
</dbReference>
<dbReference type="SUPFAM" id="SSF82199">
    <property type="entry name" value="SET domain"/>
    <property type="match status" value="1"/>
</dbReference>
<dbReference type="PANTHER" id="PTHR46223:SF3">
    <property type="entry name" value="HISTONE-LYSINE N-METHYLTRANSFERASE SET-23"/>
    <property type="match status" value="1"/>
</dbReference>
<dbReference type="Pfam" id="PF00856">
    <property type="entry name" value="SET"/>
    <property type="match status" value="1"/>
</dbReference>
<feature type="compositionally biased region" description="Basic and acidic residues" evidence="8">
    <location>
        <begin position="24"/>
        <end position="33"/>
    </location>
</feature>
<keyword evidence="7" id="KW-0862">Zinc</keyword>
<feature type="domain" description="SET" evidence="9">
    <location>
        <begin position="470"/>
        <end position="579"/>
    </location>
</feature>
<dbReference type="OrthoDB" id="308383at2759"/>
<dbReference type="EMBL" id="FN653081">
    <property type="protein sequence ID" value="CBY25130.1"/>
    <property type="molecule type" value="Genomic_DNA"/>
</dbReference>
<evidence type="ECO:0000313" key="11">
    <source>
        <dbReference type="Proteomes" id="UP000001307"/>
    </source>
</evidence>
<dbReference type="InterPro" id="IPR016197">
    <property type="entry name" value="Chromo-like_dom_sf"/>
</dbReference>
<keyword evidence="5" id="KW-0949">S-adenosyl-L-methionine</keyword>
<keyword evidence="4" id="KW-0808">Transferase</keyword>
<evidence type="ECO:0000256" key="5">
    <source>
        <dbReference type="ARBA" id="ARBA00022691"/>
    </source>
</evidence>
<dbReference type="Gene3D" id="2.170.270.10">
    <property type="entry name" value="SET domain"/>
    <property type="match status" value="1"/>
</dbReference>
<dbReference type="FunCoup" id="E4XN74">
    <property type="interactions" value="27"/>
</dbReference>
<evidence type="ECO:0000256" key="1">
    <source>
        <dbReference type="ARBA" id="ARBA00004286"/>
    </source>
</evidence>
<dbReference type="Proteomes" id="UP000001307">
    <property type="component" value="Unassembled WGS sequence"/>
</dbReference>
<dbReference type="GO" id="GO:0005694">
    <property type="term" value="C:chromosome"/>
    <property type="evidence" value="ECO:0007669"/>
    <property type="project" value="UniProtKB-SubCell"/>
</dbReference>
<dbReference type="AlphaFoldDB" id="E4XN74"/>
<comment type="subcellular location">
    <subcellularLocation>
        <location evidence="1">Chromosome</location>
    </subcellularLocation>
</comment>
<keyword evidence="6" id="KW-0479">Metal-binding</keyword>
<evidence type="ECO:0000256" key="6">
    <source>
        <dbReference type="ARBA" id="ARBA00022723"/>
    </source>
</evidence>
<evidence type="ECO:0000256" key="7">
    <source>
        <dbReference type="ARBA" id="ARBA00022833"/>
    </source>
</evidence>
<dbReference type="SMART" id="SM00317">
    <property type="entry name" value="SET"/>
    <property type="match status" value="1"/>
</dbReference>
<dbReference type="GO" id="GO:0032259">
    <property type="term" value="P:methylation"/>
    <property type="evidence" value="ECO:0007669"/>
    <property type="project" value="UniProtKB-KW"/>
</dbReference>
<reference evidence="10" key="1">
    <citation type="journal article" date="2010" name="Science">
        <title>Plasticity of animal genome architecture unmasked by rapid evolution of a pelagic tunicate.</title>
        <authorList>
            <person name="Denoeud F."/>
            <person name="Henriet S."/>
            <person name="Mungpakdee S."/>
            <person name="Aury J.M."/>
            <person name="Da Silva C."/>
            <person name="Brinkmann H."/>
            <person name="Mikhaleva J."/>
            <person name="Olsen L.C."/>
            <person name="Jubin C."/>
            <person name="Canestro C."/>
            <person name="Bouquet J.M."/>
            <person name="Danks G."/>
            <person name="Poulain J."/>
            <person name="Campsteijn C."/>
            <person name="Adamski M."/>
            <person name="Cross I."/>
            <person name="Yadetie F."/>
            <person name="Muffato M."/>
            <person name="Louis A."/>
            <person name="Butcher S."/>
            <person name="Tsagkogeorga G."/>
            <person name="Konrad A."/>
            <person name="Singh S."/>
            <person name="Jensen M.F."/>
            <person name="Cong E.H."/>
            <person name="Eikeseth-Otteraa H."/>
            <person name="Noel B."/>
            <person name="Anthouard V."/>
            <person name="Porcel B.M."/>
            <person name="Kachouri-Lafond R."/>
            <person name="Nishino A."/>
            <person name="Ugolini M."/>
            <person name="Chourrout P."/>
            <person name="Nishida H."/>
            <person name="Aasland R."/>
            <person name="Huzurbazar S."/>
            <person name="Westhof E."/>
            <person name="Delsuc F."/>
            <person name="Lehrach H."/>
            <person name="Reinhardt R."/>
            <person name="Weissenbach J."/>
            <person name="Roy S.W."/>
            <person name="Artiguenave F."/>
            <person name="Postlethwait J.H."/>
            <person name="Manak J.R."/>
            <person name="Thompson E.M."/>
            <person name="Jaillon O."/>
            <person name="Du Pasquier L."/>
            <person name="Boudinot P."/>
            <person name="Liberles D.A."/>
            <person name="Volff J.N."/>
            <person name="Philippe H."/>
            <person name="Lenhard B."/>
            <person name="Roest Crollius H."/>
            <person name="Wincker P."/>
            <person name="Chourrout D."/>
        </authorList>
    </citation>
    <scope>NUCLEOTIDE SEQUENCE [LARGE SCALE GENOMIC DNA]</scope>
</reference>
<dbReference type="InterPro" id="IPR050973">
    <property type="entry name" value="H3K9_Histone-Lys_N-MTase"/>
</dbReference>
<evidence type="ECO:0000256" key="2">
    <source>
        <dbReference type="ARBA" id="ARBA00022454"/>
    </source>
</evidence>
<sequence>MHDNDSSLIIDSDEGEKSANTSSDCHKLPDTESKSVPVLPSQCRNISSNMDQLQAEKPENQDSSLVQPTTRRSRRGFIPLSQLTINPEDVLKTRGCSDTEKLKVIEETEGWIVKIKPECADNLKASKVRFPKHLTLAFLGEVADSFKYCVNNVDTRYKHLKRKYQWEDTEEEKDWFYKPSSPVNPPNSDGINEGPFYPTSAMLPDASLLEVIRIDHYRQMFTWKKRHANTLRRKAEYILDFKRKNRNDLYKVKWCGLPKYAATWVRPIDISSFRYEFARKVFEFWEALKKVVPHKKMPIVRRSNYSISSEYVSQLCSEYQKLKRESMIKICAENPLCDALLIENEYDVSGSPFNFEFISKNKFSGTQDQLESYEDEKKTQKDVADAMGYYCKETCGECSWNLYKEYALAVHKSTYTKHKHYKYIEERDYWKVCHPPDFLIFECIETCVCKKEGNCKLDMLKKLRDNHTKNRFLVSRTGDDRGWGLTAMQPFKQGEPVIEIWRKGLMYSMDLTQNDRNMAAYTVDSSRMGNLSRLINHSCDPNLVTYKIIKEDRNINRPHPVLFAARDIEIGDELSFNYKLTIIDQNEGSSRDDDNSESDEDCITVEDGRPFLCQCGSKKCIDREKHEKPKKKNLKRKNDSKASKSKKPKIG</sequence>
<evidence type="ECO:0000259" key="9">
    <source>
        <dbReference type="PROSITE" id="PS50280"/>
    </source>
</evidence>
<dbReference type="GO" id="GO:0046872">
    <property type="term" value="F:metal ion binding"/>
    <property type="evidence" value="ECO:0007669"/>
    <property type="project" value="UniProtKB-KW"/>
</dbReference>
<dbReference type="PANTHER" id="PTHR46223">
    <property type="entry name" value="HISTONE-LYSINE N-METHYLTRANSFERASE SUV39H"/>
    <property type="match status" value="1"/>
</dbReference>
<accession>E4XN74</accession>
<feature type="region of interest" description="Disordered" evidence="8">
    <location>
        <begin position="624"/>
        <end position="651"/>
    </location>
</feature>
<dbReference type="GO" id="GO:0008168">
    <property type="term" value="F:methyltransferase activity"/>
    <property type="evidence" value="ECO:0007669"/>
    <property type="project" value="UniProtKB-KW"/>
</dbReference>
<dbReference type="PROSITE" id="PS50280">
    <property type="entry name" value="SET"/>
    <property type="match status" value="1"/>
</dbReference>
<evidence type="ECO:0000256" key="4">
    <source>
        <dbReference type="ARBA" id="ARBA00022679"/>
    </source>
</evidence>
<keyword evidence="11" id="KW-1185">Reference proteome</keyword>
<name>E4XN74_OIKDI</name>
<dbReference type="InterPro" id="IPR046341">
    <property type="entry name" value="SET_dom_sf"/>
</dbReference>
<gene>
    <name evidence="10" type="ORF">GSOID_T00015629001</name>
</gene>
<proteinExistence type="predicted"/>
<evidence type="ECO:0000313" key="10">
    <source>
        <dbReference type="EMBL" id="CBY25130.1"/>
    </source>
</evidence>
<keyword evidence="3" id="KW-0489">Methyltransferase</keyword>
<dbReference type="InParanoid" id="E4XN74"/>
<feature type="region of interest" description="Disordered" evidence="8">
    <location>
        <begin position="1"/>
        <end position="41"/>
    </location>
</feature>
<evidence type="ECO:0000256" key="8">
    <source>
        <dbReference type="SAM" id="MobiDB-lite"/>
    </source>
</evidence>
<organism evidence="10">
    <name type="scientific">Oikopleura dioica</name>
    <name type="common">Tunicate</name>
    <dbReference type="NCBI Taxonomy" id="34765"/>
    <lineage>
        <taxon>Eukaryota</taxon>
        <taxon>Metazoa</taxon>
        <taxon>Chordata</taxon>
        <taxon>Tunicata</taxon>
        <taxon>Appendicularia</taxon>
        <taxon>Copelata</taxon>
        <taxon>Oikopleuridae</taxon>
        <taxon>Oikopleura</taxon>
    </lineage>
</organism>
<evidence type="ECO:0000256" key="3">
    <source>
        <dbReference type="ARBA" id="ARBA00022603"/>
    </source>
</evidence>
<dbReference type="InterPro" id="IPR001214">
    <property type="entry name" value="SET_dom"/>
</dbReference>
<protein>
    <recommendedName>
        <fullName evidence="9">SET domain-containing protein</fullName>
    </recommendedName>
</protein>